<proteinExistence type="predicted"/>
<protein>
    <submittedName>
        <fullName evidence="1">Uncharacterized protein</fullName>
    </submittedName>
</protein>
<reference evidence="1 2" key="1">
    <citation type="journal article" date="2018" name="Biotechnol. Adv.">
        <title>Improved genomic resources and new bioinformatic workflow for the carcinogenic parasite Clonorchis sinensis: Biotechnological implications.</title>
        <authorList>
            <person name="Wang D."/>
            <person name="Korhonen P.K."/>
            <person name="Gasser R.B."/>
            <person name="Young N.D."/>
        </authorList>
    </citation>
    <scope>NUCLEOTIDE SEQUENCE [LARGE SCALE GENOMIC DNA]</scope>
    <source>
        <strain evidence="1">Cs-k2</strain>
    </source>
</reference>
<dbReference type="AlphaFoldDB" id="A0A3R7GR89"/>
<evidence type="ECO:0000313" key="2">
    <source>
        <dbReference type="Proteomes" id="UP000286415"/>
    </source>
</evidence>
<comment type="caution">
    <text evidence="1">The sequence shown here is derived from an EMBL/GenBank/DDBJ whole genome shotgun (WGS) entry which is preliminary data.</text>
</comment>
<accession>A0A3R7GR89</accession>
<gene>
    <name evidence="1" type="ORF">CSKR_107347</name>
</gene>
<keyword evidence="2" id="KW-1185">Reference proteome</keyword>
<sequence length="212" mass="24807">MYCDISNMVLTEIWDSLCVRRAVKEYHKRERITLICKQIWSCERITWNPAESLVCDVSRQLNVLHQAALCSNCYDIQDIAIHESNIVCILSVCEGTSREHFKSRDFRGRQRNFKQHINSKVEGERGKRTALSYTTGRGELRRELPVYLYAPTRIQYPHKAEKFGRDTSDRQTLPKLLMIDRIKISLQIKMNDQPRPIMVSRCLTFVLEGRDG</sequence>
<dbReference type="Proteomes" id="UP000286415">
    <property type="component" value="Unassembled WGS sequence"/>
</dbReference>
<dbReference type="InParanoid" id="A0A3R7GR89"/>
<organism evidence="1 2">
    <name type="scientific">Clonorchis sinensis</name>
    <name type="common">Chinese liver fluke</name>
    <dbReference type="NCBI Taxonomy" id="79923"/>
    <lineage>
        <taxon>Eukaryota</taxon>
        <taxon>Metazoa</taxon>
        <taxon>Spiralia</taxon>
        <taxon>Lophotrochozoa</taxon>
        <taxon>Platyhelminthes</taxon>
        <taxon>Trematoda</taxon>
        <taxon>Digenea</taxon>
        <taxon>Opisthorchiida</taxon>
        <taxon>Opisthorchiata</taxon>
        <taxon>Opisthorchiidae</taxon>
        <taxon>Clonorchis</taxon>
    </lineage>
</organism>
<dbReference type="EMBL" id="NIRI02000056">
    <property type="protein sequence ID" value="KAG5445290.1"/>
    <property type="molecule type" value="Genomic_DNA"/>
</dbReference>
<name>A0A3R7GR89_CLOSI</name>
<reference evidence="1 2" key="2">
    <citation type="journal article" date="2021" name="Genomics">
        <title>High-quality reference genome for Clonorchis sinensis.</title>
        <authorList>
            <person name="Young N.D."/>
            <person name="Stroehlein A.J."/>
            <person name="Kinkar L."/>
            <person name="Wang T."/>
            <person name="Sohn W.M."/>
            <person name="Chang B.C.H."/>
            <person name="Kaur P."/>
            <person name="Weisz D."/>
            <person name="Dudchenko O."/>
            <person name="Aiden E.L."/>
            <person name="Korhonen P.K."/>
            <person name="Gasser R.B."/>
        </authorList>
    </citation>
    <scope>NUCLEOTIDE SEQUENCE [LARGE SCALE GENOMIC DNA]</scope>
    <source>
        <strain evidence="1">Cs-k2</strain>
    </source>
</reference>
<evidence type="ECO:0000313" key="1">
    <source>
        <dbReference type="EMBL" id="KAG5445290.1"/>
    </source>
</evidence>